<organism evidence="1 2">
    <name type="scientific">Cadophora malorum</name>
    <dbReference type="NCBI Taxonomy" id="108018"/>
    <lineage>
        <taxon>Eukaryota</taxon>
        <taxon>Fungi</taxon>
        <taxon>Dikarya</taxon>
        <taxon>Ascomycota</taxon>
        <taxon>Pezizomycotina</taxon>
        <taxon>Leotiomycetes</taxon>
        <taxon>Helotiales</taxon>
        <taxon>Ploettnerulaceae</taxon>
        <taxon>Cadophora</taxon>
    </lineage>
</organism>
<dbReference type="AlphaFoldDB" id="A0A8H7T3U9"/>
<proteinExistence type="predicted"/>
<keyword evidence="2" id="KW-1185">Reference proteome</keyword>
<gene>
    <name evidence="1" type="ORF">IFR04_015026</name>
</gene>
<protein>
    <submittedName>
        <fullName evidence="1">Uncharacterized protein</fullName>
    </submittedName>
</protein>
<comment type="caution">
    <text evidence="1">The sequence shown here is derived from an EMBL/GenBank/DDBJ whole genome shotgun (WGS) entry which is preliminary data.</text>
</comment>
<evidence type="ECO:0000313" key="1">
    <source>
        <dbReference type="EMBL" id="KAG4411842.1"/>
    </source>
</evidence>
<evidence type="ECO:0000313" key="2">
    <source>
        <dbReference type="Proteomes" id="UP000664132"/>
    </source>
</evidence>
<name>A0A8H7T3U9_9HELO</name>
<sequence>MSPGGCIAEAGWHGESENGVDEAKGVEMNGDETDGVDTSKEFVICPLDVLAPRFGSGDEDFGEGYVHCSERSVQY</sequence>
<dbReference type="Proteomes" id="UP000664132">
    <property type="component" value="Unassembled WGS sequence"/>
</dbReference>
<accession>A0A8H7T3U9</accession>
<dbReference type="EMBL" id="JAFJYH010000434">
    <property type="protein sequence ID" value="KAG4411842.1"/>
    <property type="molecule type" value="Genomic_DNA"/>
</dbReference>
<reference evidence="1" key="1">
    <citation type="submission" date="2021-02" db="EMBL/GenBank/DDBJ databases">
        <title>Genome sequence Cadophora malorum strain M34.</title>
        <authorList>
            <person name="Stefanovic E."/>
            <person name="Vu D."/>
            <person name="Scully C."/>
            <person name="Dijksterhuis J."/>
            <person name="Roader J."/>
            <person name="Houbraken J."/>
        </authorList>
    </citation>
    <scope>NUCLEOTIDE SEQUENCE</scope>
    <source>
        <strain evidence="1">M34</strain>
    </source>
</reference>